<comment type="subcellular location">
    <subcellularLocation>
        <location evidence="2">Membrane</location>
    </subcellularLocation>
</comment>
<dbReference type="Proteomes" id="UP000265882">
    <property type="component" value="Unassembled WGS sequence"/>
</dbReference>
<feature type="coiled-coil region" evidence="8">
    <location>
        <begin position="275"/>
        <end position="327"/>
    </location>
</feature>
<sequence>MVFTSGKKGELIAMRRHIFRFGLRFKITAYISLVVILTAAILGWFLVRRQVNEIAGHLKEKGAVLGRNVASASEYGVLTNNNTIIENIIDGLANEKDVVYCIIYDVNGKPLSSTTSLPRDIDGISPAAAFEVTERALKTDRLLIQSFTEDERQTPVYDIAAPIFTEKSPSLSGEEVLLGLGEDDVEAIQEKIGVARIGISLEEMNKEIRMARRTIAEVTLTVVIFAIAVTVFLVRLIVNPVRQLAAATQRVASGDLDKPVVINTNDEIGELGASFNKMTEDLKRYRNELREYSRTLEQKVEVRTKELRLINEELHRTNRQLEAVSKLKSEFLANMSHELRTPLNAIIGFSEILCDQAFGVLNDKQMKYAHNVVVSGKHLLILINEILDLAKVESGKMDLHPESFSVETAMTEIINFARGLASRKDITIRRRFSPKLVTITADLKKFKQIFYNLLSNAIKFTPEGGTVEVTSDLVGDFEASGEEGFVRRRYAEFCVKDNGIGIDTADQERIFGEFQQVDGSYSRQYEGTGLGLALTKKLVELHGGSIWVESEKGKGSAFYWTLPVTDVDIVEPVKETTGKSSSRTNGNLLKPASTEQKAALVIDDDPISAELLRTYLEEAGYRVLISASGKEGIEIARSTHPSVITLDLILPDSDGWHILRELKTLKETADIPVIIASVLQDEKAGADLGASGYVVKPISRAQLIARIDAVRNGKEHEHVSNVLVVDTDEQFCESLGSVLEDRAFTVSRAHSGVEGIELIMKNTPDLIFLDIKLSDISGMELIEFLKMDEKTKDIPIIVLSDQDLSNEEKNLLSGKVEAIAKKEQGTRCGFFSEVDKVESLIRSRKEIG</sequence>
<evidence type="ECO:0000313" key="14">
    <source>
        <dbReference type="Proteomes" id="UP000265882"/>
    </source>
</evidence>
<dbReference type="PROSITE" id="PS50885">
    <property type="entry name" value="HAMP"/>
    <property type="match status" value="1"/>
</dbReference>
<keyword evidence="5" id="KW-0808">Transferase</keyword>
<feature type="domain" description="Response regulatory" evidence="11">
    <location>
        <begin position="598"/>
        <end position="711"/>
    </location>
</feature>
<evidence type="ECO:0000259" key="12">
    <source>
        <dbReference type="PROSITE" id="PS50885"/>
    </source>
</evidence>
<dbReference type="InterPro" id="IPR036097">
    <property type="entry name" value="HisK_dim/P_sf"/>
</dbReference>
<feature type="modified residue" description="4-aspartylphosphate" evidence="7">
    <location>
        <position position="770"/>
    </location>
</feature>
<dbReference type="SUPFAM" id="SSF52172">
    <property type="entry name" value="CheY-like"/>
    <property type="match status" value="2"/>
</dbReference>
<dbReference type="InterPro" id="IPR003594">
    <property type="entry name" value="HATPase_dom"/>
</dbReference>
<dbReference type="Gene3D" id="1.10.287.130">
    <property type="match status" value="1"/>
</dbReference>
<dbReference type="SUPFAM" id="SSF55874">
    <property type="entry name" value="ATPase domain of HSP90 chaperone/DNA topoisomerase II/histidine kinase"/>
    <property type="match status" value="1"/>
</dbReference>
<keyword evidence="6" id="KW-0418">Kinase</keyword>
<keyword evidence="8" id="KW-0175">Coiled coil</keyword>
<dbReference type="Pfam" id="PF00512">
    <property type="entry name" value="HisKA"/>
    <property type="match status" value="1"/>
</dbReference>
<keyword evidence="9" id="KW-0472">Membrane</keyword>
<feature type="domain" description="HAMP" evidence="12">
    <location>
        <begin position="235"/>
        <end position="287"/>
    </location>
</feature>
<protein>
    <recommendedName>
        <fullName evidence="3">histidine kinase</fullName>
        <ecNumber evidence="3">2.7.13.3</ecNumber>
    </recommendedName>
</protein>
<evidence type="ECO:0000259" key="10">
    <source>
        <dbReference type="PROSITE" id="PS50109"/>
    </source>
</evidence>
<name>A0A3A4N3S7_ABYX5</name>
<dbReference type="InterPro" id="IPR005467">
    <property type="entry name" value="His_kinase_dom"/>
</dbReference>
<dbReference type="InterPro" id="IPR001789">
    <property type="entry name" value="Sig_transdc_resp-reg_receiver"/>
</dbReference>
<dbReference type="PANTHER" id="PTHR43047:SF63">
    <property type="entry name" value="HISTIDINE KINASE"/>
    <property type="match status" value="1"/>
</dbReference>
<dbReference type="Pfam" id="PF02518">
    <property type="entry name" value="HATPase_c"/>
    <property type="match status" value="1"/>
</dbReference>
<dbReference type="InterPro" id="IPR003661">
    <property type="entry name" value="HisK_dim/P_dom"/>
</dbReference>
<dbReference type="GO" id="GO:0000155">
    <property type="term" value="F:phosphorelay sensor kinase activity"/>
    <property type="evidence" value="ECO:0007669"/>
    <property type="project" value="InterPro"/>
</dbReference>
<gene>
    <name evidence="13" type="ORF">C4520_18495</name>
</gene>
<evidence type="ECO:0000256" key="4">
    <source>
        <dbReference type="ARBA" id="ARBA00022553"/>
    </source>
</evidence>
<proteinExistence type="predicted"/>
<feature type="transmembrane region" description="Helical" evidence="9">
    <location>
        <begin position="214"/>
        <end position="238"/>
    </location>
</feature>
<dbReference type="SMART" id="SM00448">
    <property type="entry name" value="REC"/>
    <property type="match status" value="2"/>
</dbReference>
<accession>A0A3A4N3S7</accession>
<dbReference type="SMART" id="SM00387">
    <property type="entry name" value="HATPase_c"/>
    <property type="match status" value="1"/>
</dbReference>
<evidence type="ECO:0000256" key="9">
    <source>
        <dbReference type="SAM" id="Phobius"/>
    </source>
</evidence>
<keyword evidence="9" id="KW-0812">Transmembrane</keyword>
<dbReference type="PANTHER" id="PTHR43047">
    <property type="entry name" value="TWO-COMPONENT HISTIDINE PROTEIN KINASE"/>
    <property type="match status" value="1"/>
</dbReference>
<dbReference type="PROSITE" id="PS50109">
    <property type="entry name" value="HIS_KIN"/>
    <property type="match status" value="1"/>
</dbReference>
<dbReference type="CDD" id="cd17574">
    <property type="entry name" value="REC_OmpR"/>
    <property type="match status" value="1"/>
</dbReference>
<dbReference type="InterPro" id="IPR003660">
    <property type="entry name" value="HAMP_dom"/>
</dbReference>
<dbReference type="PRINTS" id="PR00344">
    <property type="entry name" value="BCTRLSENSOR"/>
</dbReference>
<dbReference type="FunFam" id="3.30.565.10:FF:000010">
    <property type="entry name" value="Sensor histidine kinase RcsC"/>
    <property type="match status" value="1"/>
</dbReference>
<keyword evidence="4 7" id="KW-0597">Phosphoprotein</keyword>
<dbReference type="CDD" id="cd00082">
    <property type="entry name" value="HisKA"/>
    <property type="match status" value="1"/>
</dbReference>
<dbReference type="CDD" id="cd16922">
    <property type="entry name" value="HATPase_EvgS-ArcB-TorS-like"/>
    <property type="match status" value="1"/>
</dbReference>
<evidence type="ECO:0000313" key="13">
    <source>
        <dbReference type="EMBL" id="RJP16623.1"/>
    </source>
</evidence>
<feature type="domain" description="Histidine kinase" evidence="10">
    <location>
        <begin position="334"/>
        <end position="566"/>
    </location>
</feature>
<evidence type="ECO:0000256" key="3">
    <source>
        <dbReference type="ARBA" id="ARBA00012438"/>
    </source>
</evidence>
<dbReference type="SUPFAM" id="SSF158472">
    <property type="entry name" value="HAMP domain-like"/>
    <property type="match status" value="1"/>
</dbReference>
<dbReference type="InterPro" id="IPR036890">
    <property type="entry name" value="HATPase_C_sf"/>
</dbReference>
<organism evidence="13 14">
    <name type="scientific">Abyssobacteria bacterium (strain SURF_5)</name>
    <dbReference type="NCBI Taxonomy" id="2093360"/>
    <lineage>
        <taxon>Bacteria</taxon>
        <taxon>Pseudomonadati</taxon>
        <taxon>Candidatus Hydrogenedentota</taxon>
        <taxon>Candidatus Abyssobacteria</taxon>
    </lineage>
</organism>
<evidence type="ECO:0000256" key="2">
    <source>
        <dbReference type="ARBA" id="ARBA00004370"/>
    </source>
</evidence>
<evidence type="ECO:0000259" key="11">
    <source>
        <dbReference type="PROSITE" id="PS50110"/>
    </source>
</evidence>
<comment type="caution">
    <text evidence="13">The sequence shown here is derived from an EMBL/GenBank/DDBJ whole genome shotgun (WGS) entry which is preliminary data.</text>
</comment>
<dbReference type="Pfam" id="PF00072">
    <property type="entry name" value="Response_reg"/>
    <property type="match status" value="2"/>
</dbReference>
<dbReference type="Pfam" id="PF00672">
    <property type="entry name" value="HAMP"/>
    <property type="match status" value="1"/>
</dbReference>
<keyword evidence="9" id="KW-1133">Transmembrane helix</keyword>
<dbReference type="AlphaFoldDB" id="A0A3A4N3S7"/>
<dbReference type="GO" id="GO:0005886">
    <property type="term" value="C:plasma membrane"/>
    <property type="evidence" value="ECO:0007669"/>
    <property type="project" value="TreeGrafter"/>
</dbReference>
<evidence type="ECO:0000256" key="7">
    <source>
        <dbReference type="PROSITE-ProRule" id="PRU00169"/>
    </source>
</evidence>
<dbReference type="SMART" id="SM00388">
    <property type="entry name" value="HisKA"/>
    <property type="match status" value="1"/>
</dbReference>
<reference evidence="13 14" key="1">
    <citation type="journal article" date="2017" name="ISME J.">
        <title>Energy and carbon metabolisms in a deep terrestrial subsurface fluid microbial community.</title>
        <authorList>
            <person name="Momper L."/>
            <person name="Jungbluth S.P."/>
            <person name="Lee M.D."/>
            <person name="Amend J.P."/>
        </authorList>
    </citation>
    <scope>NUCLEOTIDE SEQUENCE [LARGE SCALE GENOMIC DNA]</scope>
    <source>
        <strain evidence="13">SURF_5</strain>
    </source>
</reference>
<dbReference type="InterPro" id="IPR004358">
    <property type="entry name" value="Sig_transdc_His_kin-like_C"/>
</dbReference>
<feature type="modified residue" description="4-aspartylphosphate" evidence="7">
    <location>
        <position position="647"/>
    </location>
</feature>
<dbReference type="EMBL" id="QZKU01000127">
    <property type="protein sequence ID" value="RJP16623.1"/>
    <property type="molecule type" value="Genomic_DNA"/>
</dbReference>
<dbReference type="PROSITE" id="PS50110">
    <property type="entry name" value="RESPONSE_REGULATORY"/>
    <property type="match status" value="2"/>
</dbReference>
<dbReference type="Gene3D" id="3.30.565.10">
    <property type="entry name" value="Histidine kinase-like ATPase, C-terminal domain"/>
    <property type="match status" value="1"/>
</dbReference>
<evidence type="ECO:0000256" key="1">
    <source>
        <dbReference type="ARBA" id="ARBA00000085"/>
    </source>
</evidence>
<evidence type="ECO:0000256" key="8">
    <source>
        <dbReference type="SAM" id="Coils"/>
    </source>
</evidence>
<comment type="catalytic activity">
    <reaction evidence="1">
        <text>ATP + protein L-histidine = ADP + protein N-phospho-L-histidine.</text>
        <dbReference type="EC" id="2.7.13.3"/>
    </reaction>
</comment>
<dbReference type="EC" id="2.7.13.3" evidence="3"/>
<dbReference type="CDD" id="cd06225">
    <property type="entry name" value="HAMP"/>
    <property type="match status" value="1"/>
</dbReference>
<dbReference type="GO" id="GO:0009927">
    <property type="term" value="F:histidine phosphotransfer kinase activity"/>
    <property type="evidence" value="ECO:0007669"/>
    <property type="project" value="TreeGrafter"/>
</dbReference>
<dbReference type="InterPro" id="IPR011006">
    <property type="entry name" value="CheY-like_superfamily"/>
</dbReference>
<dbReference type="Gene3D" id="6.10.340.10">
    <property type="match status" value="1"/>
</dbReference>
<dbReference type="SMART" id="SM00304">
    <property type="entry name" value="HAMP"/>
    <property type="match status" value="1"/>
</dbReference>
<evidence type="ECO:0000256" key="5">
    <source>
        <dbReference type="ARBA" id="ARBA00022679"/>
    </source>
</evidence>
<feature type="domain" description="Response regulatory" evidence="11">
    <location>
        <begin position="721"/>
        <end position="836"/>
    </location>
</feature>
<feature type="transmembrane region" description="Helical" evidence="9">
    <location>
        <begin position="27"/>
        <end position="47"/>
    </location>
</feature>
<dbReference type="Gene3D" id="3.40.50.2300">
    <property type="match status" value="2"/>
</dbReference>
<dbReference type="SUPFAM" id="SSF47384">
    <property type="entry name" value="Homodimeric domain of signal transducing histidine kinase"/>
    <property type="match status" value="1"/>
</dbReference>
<evidence type="ECO:0000256" key="6">
    <source>
        <dbReference type="ARBA" id="ARBA00022777"/>
    </source>
</evidence>